<sequence length="322" mass="37589">MADCYLIPREERDGAPNIDGWIPMAHSHSELVDGVRDRIRSFKPDAKLSFRIRELHNLFQQAEEPRLQVEMILEEFYEGFNEIFFSTALQHHSKFKLIKAGTYEWEQRKDDFWGYTQVLVEVSCRQEIQANIHILERVAIEETYAQRMQNYLQILLHEMIHAFVQIYTCRCVDCFEKYKAYDAAGKTGHGRTWQVIAHAVQKFFCNELGLELDLYREDGLAREIHATRVEIPYRDCLDWELDDERVAALCEICHLKESQDFFHGSVSNTDDDQEGSAENENANPNIQQAPGRNSSSHRRICHFRPCLSACLSRKFCLAISFS</sequence>
<dbReference type="OrthoDB" id="5236983at2759"/>
<evidence type="ECO:0000256" key="1">
    <source>
        <dbReference type="SAM" id="MobiDB-lite"/>
    </source>
</evidence>
<dbReference type="GO" id="GO:0006950">
    <property type="term" value="P:response to stress"/>
    <property type="evidence" value="ECO:0007669"/>
    <property type="project" value="UniProtKB-ARBA"/>
</dbReference>
<dbReference type="EMBL" id="KZ613483">
    <property type="protein sequence ID" value="PMD20747.1"/>
    <property type="molecule type" value="Genomic_DNA"/>
</dbReference>
<protein>
    <submittedName>
        <fullName evidence="2">Uncharacterized protein</fullName>
    </submittedName>
</protein>
<evidence type="ECO:0000313" key="3">
    <source>
        <dbReference type="Proteomes" id="UP000235672"/>
    </source>
</evidence>
<keyword evidence="3" id="KW-1185">Reference proteome</keyword>
<feature type="region of interest" description="Disordered" evidence="1">
    <location>
        <begin position="264"/>
        <end position="296"/>
    </location>
</feature>
<reference evidence="2 3" key="1">
    <citation type="submission" date="2016-05" db="EMBL/GenBank/DDBJ databases">
        <title>A degradative enzymes factory behind the ericoid mycorrhizal symbiosis.</title>
        <authorList>
            <consortium name="DOE Joint Genome Institute"/>
            <person name="Martino E."/>
            <person name="Morin E."/>
            <person name="Grelet G."/>
            <person name="Kuo A."/>
            <person name="Kohler A."/>
            <person name="Daghino S."/>
            <person name="Barry K."/>
            <person name="Choi C."/>
            <person name="Cichocki N."/>
            <person name="Clum A."/>
            <person name="Copeland A."/>
            <person name="Hainaut M."/>
            <person name="Haridas S."/>
            <person name="Labutti K."/>
            <person name="Lindquist E."/>
            <person name="Lipzen A."/>
            <person name="Khouja H.-R."/>
            <person name="Murat C."/>
            <person name="Ohm R."/>
            <person name="Olson A."/>
            <person name="Spatafora J."/>
            <person name="Veneault-Fourrey C."/>
            <person name="Henrissat B."/>
            <person name="Grigoriev I."/>
            <person name="Martin F."/>
            <person name="Perotto S."/>
        </authorList>
    </citation>
    <scope>NUCLEOTIDE SEQUENCE [LARGE SCALE GENOMIC DNA]</scope>
    <source>
        <strain evidence="2 3">UAMH 7357</strain>
    </source>
</reference>
<dbReference type="STRING" id="1745343.A0A2J6Q3A0"/>
<name>A0A2J6Q3A0_9HELO</name>
<proteinExistence type="predicted"/>
<evidence type="ECO:0000313" key="2">
    <source>
        <dbReference type="EMBL" id="PMD20747.1"/>
    </source>
</evidence>
<feature type="compositionally biased region" description="Polar residues" evidence="1">
    <location>
        <begin position="278"/>
        <end position="294"/>
    </location>
</feature>
<dbReference type="AlphaFoldDB" id="A0A2J6Q3A0"/>
<organism evidence="2 3">
    <name type="scientific">Hyaloscypha hepaticicola</name>
    <dbReference type="NCBI Taxonomy" id="2082293"/>
    <lineage>
        <taxon>Eukaryota</taxon>
        <taxon>Fungi</taxon>
        <taxon>Dikarya</taxon>
        <taxon>Ascomycota</taxon>
        <taxon>Pezizomycotina</taxon>
        <taxon>Leotiomycetes</taxon>
        <taxon>Helotiales</taxon>
        <taxon>Hyaloscyphaceae</taxon>
        <taxon>Hyaloscypha</taxon>
    </lineage>
</organism>
<accession>A0A2J6Q3A0</accession>
<gene>
    <name evidence="2" type="ORF">NA56DRAFT_155442</name>
</gene>
<dbReference type="Proteomes" id="UP000235672">
    <property type="component" value="Unassembled WGS sequence"/>
</dbReference>